<accession>A0A5B0NT21</accession>
<sequence length="88" mass="9462">MQVIEVEYIRIHGGWFGYGGMPTDTSVAAASVSKYSLPTEPIPTAQGGLDSVAKQPSLAGLAGYLKSYHNDSGCSKRQNNLKSWKKQS</sequence>
<dbReference type="EMBL" id="VDEP01000382">
    <property type="protein sequence ID" value="KAA1091786.1"/>
    <property type="molecule type" value="Genomic_DNA"/>
</dbReference>
<reference evidence="1 2" key="1">
    <citation type="submission" date="2019-05" db="EMBL/GenBank/DDBJ databases">
        <title>Emergence of the Ug99 lineage of the wheat stem rust pathogen through somatic hybridization.</title>
        <authorList>
            <person name="Li F."/>
            <person name="Upadhyaya N.M."/>
            <person name="Sperschneider J."/>
            <person name="Matny O."/>
            <person name="Nguyen-Phuc H."/>
            <person name="Mago R."/>
            <person name="Raley C."/>
            <person name="Miller M.E."/>
            <person name="Silverstein K.A.T."/>
            <person name="Henningsen E."/>
            <person name="Hirsch C.D."/>
            <person name="Visser B."/>
            <person name="Pretorius Z.A."/>
            <person name="Steffenson B.J."/>
            <person name="Schwessinger B."/>
            <person name="Dodds P.N."/>
            <person name="Figueroa M."/>
        </authorList>
    </citation>
    <scope>NUCLEOTIDE SEQUENCE [LARGE SCALE GENOMIC DNA]</scope>
    <source>
        <strain evidence="1 2">Ug99</strain>
    </source>
</reference>
<gene>
    <name evidence="1" type="ORF">PGTUg99_007648</name>
</gene>
<dbReference type="AlphaFoldDB" id="A0A5B0NT21"/>
<name>A0A5B0NT21_PUCGR</name>
<evidence type="ECO:0000313" key="2">
    <source>
        <dbReference type="Proteomes" id="UP000325313"/>
    </source>
</evidence>
<evidence type="ECO:0000313" key="1">
    <source>
        <dbReference type="EMBL" id="KAA1091786.1"/>
    </source>
</evidence>
<protein>
    <submittedName>
        <fullName evidence="1">Uncharacterized protein</fullName>
    </submittedName>
</protein>
<proteinExistence type="predicted"/>
<comment type="caution">
    <text evidence="1">The sequence shown here is derived from an EMBL/GenBank/DDBJ whole genome shotgun (WGS) entry which is preliminary data.</text>
</comment>
<dbReference type="Proteomes" id="UP000325313">
    <property type="component" value="Unassembled WGS sequence"/>
</dbReference>
<organism evidence="1 2">
    <name type="scientific">Puccinia graminis f. sp. tritici</name>
    <dbReference type="NCBI Taxonomy" id="56615"/>
    <lineage>
        <taxon>Eukaryota</taxon>
        <taxon>Fungi</taxon>
        <taxon>Dikarya</taxon>
        <taxon>Basidiomycota</taxon>
        <taxon>Pucciniomycotina</taxon>
        <taxon>Pucciniomycetes</taxon>
        <taxon>Pucciniales</taxon>
        <taxon>Pucciniaceae</taxon>
        <taxon>Puccinia</taxon>
    </lineage>
</organism>